<evidence type="ECO:0000256" key="1">
    <source>
        <dbReference type="SAM" id="Phobius"/>
    </source>
</evidence>
<keyword evidence="1" id="KW-0812">Transmembrane</keyword>
<reference evidence="2" key="1">
    <citation type="submission" date="2021-06" db="EMBL/GenBank/DDBJ databases">
        <authorList>
            <person name="Kallberg Y."/>
            <person name="Tangrot J."/>
            <person name="Rosling A."/>
        </authorList>
    </citation>
    <scope>NUCLEOTIDE SEQUENCE</scope>
    <source>
        <strain evidence="2">CL551</strain>
    </source>
</reference>
<protein>
    <submittedName>
        <fullName evidence="2">11735_t:CDS:1</fullName>
    </submittedName>
</protein>
<keyword evidence="3" id="KW-1185">Reference proteome</keyword>
<dbReference type="Proteomes" id="UP000789342">
    <property type="component" value="Unassembled WGS sequence"/>
</dbReference>
<gene>
    <name evidence="2" type="ORF">AMORRO_LOCUS535</name>
</gene>
<sequence>MAQTTYVQQTQVYQGTQQMQGGQTVIVQESVTYGAQPRSWKFGLFDCFSDVGLSLKTWCCPCITYVRAYIVGETKSKVANDPGSCTTHALIYCVVASFVGPCIMGFLGRGEIRAKYNIVGSAGEDFLTHWCCGCCALVQENREVNSP</sequence>
<keyword evidence="1" id="KW-1133">Transmembrane helix</keyword>
<evidence type="ECO:0000313" key="3">
    <source>
        <dbReference type="Proteomes" id="UP000789342"/>
    </source>
</evidence>
<comment type="caution">
    <text evidence="2">The sequence shown here is derived from an EMBL/GenBank/DDBJ whole genome shotgun (WGS) entry which is preliminary data.</text>
</comment>
<dbReference type="Pfam" id="PF04749">
    <property type="entry name" value="PLAC8"/>
    <property type="match status" value="1"/>
</dbReference>
<feature type="transmembrane region" description="Helical" evidence="1">
    <location>
        <begin position="89"/>
        <end position="107"/>
    </location>
</feature>
<dbReference type="PANTHER" id="PTHR15907">
    <property type="entry name" value="DUF614 FAMILY PROTEIN-RELATED"/>
    <property type="match status" value="1"/>
</dbReference>
<dbReference type="InterPro" id="IPR006461">
    <property type="entry name" value="PLAC_motif_containing"/>
</dbReference>
<dbReference type="NCBIfam" id="TIGR01571">
    <property type="entry name" value="A_thal_Cys_rich"/>
    <property type="match status" value="1"/>
</dbReference>
<dbReference type="AlphaFoldDB" id="A0A9N8V6V2"/>
<evidence type="ECO:0000313" key="2">
    <source>
        <dbReference type="EMBL" id="CAG8444723.1"/>
    </source>
</evidence>
<dbReference type="OrthoDB" id="1045822at2759"/>
<keyword evidence="1" id="KW-0472">Membrane</keyword>
<proteinExistence type="predicted"/>
<organism evidence="2 3">
    <name type="scientific">Acaulospora morrowiae</name>
    <dbReference type="NCBI Taxonomy" id="94023"/>
    <lineage>
        <taxon>Eukaryota</taxon>
        <taxon>Fungi</taxon>
        <taxon>Fungi incertae sedis</taxon>
        <taxon>Mucoromycota</taxon>
        <taxon>Glomeromycotina</taxon>
        <taxon>Glomeromycetes</taxon>
        <taxon>Diversisporales</taxon>
        <taxon>Acaulosporaceae</taxon>
        <taxon>Acaulospora</taxon>
    </lineage>
</organism>
<accession>A0A9N8V6V2</accession>
<name>A0A9N8V6V2_9GLOM</name>
<dbReference type="EMBL" id="CAJVPV010000147">
    <property type="protein sequence ID" value="CAG8444723.1"/>
    <property type="molecule type" value="Genomic_DNA"/>
</dbReference>